<dbReference type="SUPFAM" id="SSF81383">
    <property type="entry name" value="F-box domain"/>
    <property type="match status" value="1"/>
</dbReference>
<dbReference type="PANTHER" id="PTHR32141:SF160">
    <property type="entry name" value="F-BOX DOMAIN-CONTAINING PROTEIN"/>
    <property type="match status" value="1"/>
</dbReference>
<feature type="compositionally biased region" description="Gly residues" evidence="1">
    <location>
        <begin position="26"/>
        <end position="35"/>
    </location>
</feature>
<dbReference type="Proteomes" id="UP000324897">
    <property type="component" value="Chromosome 7"/>
</dbReference>
<name>A0A5J9U296_9POAL</name>
<dbReference type="Pfam" id="PF23622">
    <property type="entry name" value="LRR_At1g61320_AtMIF1"/>
    <property type="match status" value="1"/>
</dbReference>
<evidence type="ECO:0000313" key="4">
    <source>
        <dbReference type="Proteomes" id="UP000324897"/>
    </source>
</evidence>
<sequence length="533" mass="60077">MGVVTRAQAKAMKSEGLRSQEPPPGSGGGGEGSGGPDLISLLPDEVLGTIISLLSTKEGARTQILSSRLRPLWRSSPLNVEYSGRSLTADVVTRILSQHRGGARRFNVSHMDISDLSAFLDGWLLSPALENLQILKFCYDPLEPSPLMPRSALRFSTLRAAEFGCCQFPDDAAHQLHFPNLQHLALRSVSISEDSLHAMLAGCPALDRWELKYCSEALPRPLMPHSALSFSSSVRIAIFGHCEFPDVTARRAHLPNLQHLALDVVSISEDSFHAMVAGCPALTSLRLIYCSDFLRFRISSLKLKHVTMDFHRSDTVRLEELIVQNAPCLEILDHHGPYEDNMRISIISAPKLKILGRLTDNMSGLELGSTVFTGLHAVRISTMMRNVKVLALRLDGLHLGVIIGLMKCFPCLEKLYIKTRLIDIEDMWLPNSHERIECLDLHLKKLRIRNYEGTKSHVDFAKFFVLNARVLESMVLDVDPYNYKSDYWIEMQQSQLQLENRASIGAQFEFTSDYWFHYMDEIHESSDPFQYRF</sequence>
<dbReference type="AlphaFoldDB" id="A0A5J9U296"/>
<dbReference type="OrthoDB" id="685842at2759"/>
<accession>A0A5J9U296</accession>
<protein>
    <recommendedName>
        <fullName evidence="2">FBD domain-containing protein</fullName>
    </recommendedName>
</protein>
<proteinExistence type="predicted"/>
<dbReference type="InterPro" id="IPR055411">
    <property type="entry name" value="LRR_FXL15/At3g58940/PEG3-like"/>
</dbReference>
<dbReference type="InterPro" id="IPR032675">
    <property type="entry name" value="LRR_dom_sf"/>
</dbReference>
<dbReference type="InterPro" id="IPR055302">
    <property type="entry name" value="F-box_dom-containing"/>
</dbReference>
<dbReference type="SMART" id="SM00579">
    <property type="entry name" value="FBD"/>
    <property type="match status" value="1"/>
</dbReference>
<dbReference type="Pfam" id="PF08387">
    <property type="entry name" value="FBD"/>
    <property type="match status" value="1"/>
</dbReference>
<evidence type="ECO:0000256" key="1">
    <source>
        <dbReference type="SAM" id="MobiDB-lite"/>
    </source>
</evidence>
<dbReference type="EMBL" id="RWGY01000029">
    <property type="protein sequence ID" value="TVU17832.1"/>
    <property type="molecule type" value="Genomic_DNA"/>
</dbReference>
<dbReference type="Gene3D" id="3.80.10.10">
    <property type="entry name" value="Ribonuclease Inhibitor"/>
    <property type="match status" value="1"/>
</dbReference>
<dbReference type="InterPro" id="IPR055357">
    <property type="entry name" value="LRR_At1g61320_AtMIF1"/>
</dbReference>
<dbReference type="InterPro" id="IPR006566">
    <property type="entry name" value="FBD"/>
</dbReference>
<dbReference type="Gramene" id="TVU17832">
    <property type="protein sequence ID" value="TVU17832"/>
    <property type="gene ID" value="EJB05_33892"/>
</dbReference>
<dbReference type="SUPFAM" id="SSF52047">
    <property type="entry name" value="RNI-like"/>
    <property type="match status" value="1"/>
</dbReference>
<gene>
    <name evidence="3" type="ORF">EJB05_33892</name>
</gene>
<organism evidence="3 4">
    <name type="scientific">Eragrostis curvula</name>
    <name type="common">weeping love grass</name>
    <dbReference type="NCBI Taxonomy" id="38414"/>
    <lineage>
        <taxon>Eukaryota</taxon>
        <taxon>Viridiplantae</taxon>
        <taxon>Streptophyta</taxon>
        <taxon>Embryophyta</taxon>
        <taxon>Tracheophyta</taxon>
        <taxon>Spermatophyta</taxon>
        <taxon>Magnoliopsida</taxon>
        <taxon>Liliopsida</taxon>
        <taxon>Poales</taxon>
        <taxon>Poaceae</taxon>
        <taxon>PACMAD clade</taxon>
        <taxon>Chloridoideae</taxon>
        <taxon>Eragrostideae</taxon>
        <taxon>Eragrostidinae</taxon>
        <taxon>Eragrostis</taxon>
    </lineage>
</organism>
<dbReference type="PANTHER" id="PTHR32141">
    <property type="match status" value="1"/>
</dbReference>
<feature type="region of interest" description="Disordered" evidence="1">
    <location>
        <begin position="1"/>
        <end position="35"/>
    </location>
</feature>
<reference evidence="3 4" key="1">
    <citation type="journal article" date="2019" name="Sci. Rep.">
        <title>A high-quality genome of Eragrostis curvula grass provides insights into Poaceae evolution and supports new strategies to enhance forage quality.</title>
        <authorList>
            <person name="Carballo J."/>
            <person name="Santos B.A.C.M."/>
            <person name="Zappacosta D."/>
            <person name="Garbus I."/>
            <person name="Selva J.P."/>
            <person name="Gallo C.A."/>
            <person name="Diaz A."/>
            <person name="Albertini E."/>
            <person name="Caccamo M."/>
            <person name="Echenique V."/>
        </authorList>
    </citation>
    <scope>NUCLEOTIDE SEQUENCE [LARGE SCALE GENOMIC DNA]</scope>
    <source>
        <strain evidence="4">cv. Victoria</strain>
        <tissue evidence="3">Leaf</tissue>
    </source>
</reference>
<dbReference type="InterPro" id="IPR036047">
    <property type="entry name" value="F-box-like_dom_sf"/>
</dbReference>
<keyword evidence="4" id="KW-1185">Reference proteome</keyword>
<evidence type="ECO:0000313" key="3">
    <source>
        <dbReference type="EMBL" id="TVU17832.1"/>
    </source>
</evidence>
<evidence type="ECO:0000259" key="2">
    <source>
        <dbReference type="SMART" id="SM00579"/>
    </source>
</evidence>
<dbReference type="Pfam" id="PF24758">
    <property type="entry name" value="LRR_At5g56370"/>
    <property type="match status" value="1"/>
</dbReference>
<feature type="domain" description="FBD" evidence="2">
    <location>
        <begin position="437"/>
        <end position="511"/>
    </location>
</feature>
<comment type="caution">
    <text evidence="3">The sequence shown here is derived from an EMBL/GenBank/DDBJ whole genome shotgun (WGS) entry which is preliminary data.</text>
</comment>